<feature type="domain" description="Interferon regulatory factor 2-binding protein 1/2-like zinc finger" evidence="5">
    <location>
        <begin position="36"/>
        <end position="85"/>
    </location>
</feature>
<dbReference type="GO" id="GO:0006357">
    <property type="term" value="P:regulation of transcription by RNA polymerase II"/>
    <property type="evidence" value="ECO:0007669"/>
    <property type="project" value="TreeGrafter"/>
</dbReference>
<dbReference type="PANTHER" id="PTHR10816:SF19">
    <property type="entry name" value="PROTEIN INTERACTING WITH TTK69 AND SIN3A, ISOFORM D"/>
    <property type="match status" value="1"/>
</dbReference>
<keyword evidence="3" id="KW-0539">Nucleus</keyword>
<evidence type="ECO:0000259" key="5">
    <source>
        <dbReference type="Pfam" id="PF11261"/>
    </source>
</evidence>
<feature type="compositionally biased region" description="Low complexity" evidence="4">
    <location>
        <begin position="419"/>
        <end position="430"/>
    </location>
</feature>
<name>A0A914C1Z5_9BILA</name>
<evidence type="ECO:0000313" key="8">
    <source>
        <dbReference type="WBParaSite" id="ACRNAN_Path_1552.g6038.t1"/>
    </source>
</evidence>
<evidence type="ECO:0000256" key="2">
    <source>
        <dbReference type="ARBA" id="ARBA00010802"/>
    </source>
</evidence>
<comment type="subcellular location">
    <subcellularLocation>
        <location evidence="1">Nucleus</location>
    </subcellularLocation>
</comment>
<feature type="region of interest" description="Disordered" evidence="4">
    <location>
        <begin position="1"/>
        <end position="29"/>
    </location>
</feature>
<dbReference type="InterPro" id="IPR057414">
    <property type="entry name" value="Zf-C3HC4_IRF-2BP1_2"/>
</dbReference>
<evidence type="ECO:0000256" key="1">
    <source>
        <dbReference type="ARBA" id="ARBA00004123"/>
    </source>
</evidence>
<dbReference type="FunFam" id="1.10.10.1580:FF:000001">
    <property type="entry name" value="interferon regulatory factor 2-binding protein 2"/>
    <property type="match status" value="1"/>
</dbReference>
<feature type="region of interest" description="Disordered" evidence="4">
    <location>
        <begin position="223"/>
        <end position="289"/>
    </location>
</feature>
<feature type="compositionally biased region" description="Low complexity" evidence="4">
    <location>
        <begin position="252"/>
        <end position="263"/>
    </location>
</feature>
<evidence type="ECO:0000313" key="7">
    <source>
        <dbReference type="Proteomes" id="UP000887540"/>
    </source>
</evidence>
<dbReference type="Pfam" id="PF11261">
    <property type="entry name" value="IRF-2BP1_2"/>
    <property type="match status" value="1"/>
</dbReference>
<feature type="region of interest" description="Disordered" evidence="4">
    <location>
        <begin position="89"/>
        <end position="129"/>
    </location>
</feature>
<dbReference type="AlphaFoldDB" id="A0A914C1Z5"/>
<dbReference type="InterPro" id="IPR022750">
    <property type="entry name" value="IRF-2BP1_2-like_Znf"/>
</dbReference>
<reference evidence="8" key="1">
    <citation type="submission" date="2022-11" db="UniProtKB">
        <authorList>
            <consortium name="WormBaseParasite"/>
        </authorList>
    </citation>
    <scope>IDENTIFICATION</scope>
</reference>
<evidence type="ECO:0000256" key="4">
    <source>
        <dbReference type="SAM" id="MobiDB-lite"/>
    </source>
</evidence>
<dbReference type="Pfam" id="PF25454">
    <property type="entry name" value="zf-C3HC4_IRF-2BP1_2"/>
    <property type="match status" value="1"/>
</dbReference>
<feature type="compositionally biased region" description="Polar residues" evidence="4">
    <location>
        <begin position="408"/>
        <end position="418"/>
    </location>
</feature>
<dbReference type="PANTHER" id="PTHR10816">
    <property type="entry name" value="MYELIN TRANSCRIPTION FACTOR 1-RELATED"/>
    <property type="match status" value="1"/>
</dbReference>
<feature type="compositionally biased region" description="Polar residues" evidence="4">
    <location>
        <begin position="90"/>
        <end position="99"/>
    </location>
</feature>
<keyword evidence="7" id="KW-1185">Reference proteome</keyword>
<feature type="domain" description="Interferon regulatory factor 2-binding protein 1/2-like C3HC4 zinc finger" evidence="6">
    <location>
        <begin position="291"/>
        <end position="362"/>
    </location>
</feature>
<feature type="compositionally biased region" description="Low complexity" evidence="4">
    <location>
        <begin position="17"/>
        <end position="29"/>
    </location>
</feature>
<dbReference type="Gene3D" id="1.10.10.1580">
    <property type="entry name" value="Interferon regulatory factor 2-binding protein"/>
    <property type="match status" value="1"/>
</dbReference>
<dbReference type="GO" id="GO:0003714">
    <property type="term" value="F:transcription corepressor activity"/>
    <property type="evidence" value="ECO:0007669"/>
    <property type="project" value="TreeGrafter"/>
</dbReference>
<dbReference type="WBParaSite" id="ACRNAN_Path_1552.g6038.t1">
    <property type="protein sequence ID" value="ACRNAN_Path_1552.g6038.t1"/>
    <property type="gene ID" value="ACRNAN_Path_1552.g6038"/>
</dbReference>
<proteinExistence type="inferred from homology"/>
<feature type="compositionally biased region" description="Polar residues" evidence="4">
    <location>
        <begin position="277"/>
        <end position="286"/>
    </location>
</feature>
<organism evidence="7 8">
    <name type="scientific">Acrobeloides nanus</name>
    <dbReference type="NCBI Taxonomy" id="290746"/>
    <lineage>
        <taxon>Eukaryota</taxon>
        <taxon>Metazoa</taxon>
        <taxon>Ecdysozoa</taxon>
        <taxon>Nematoda</taxon>
        <taxon>Chromadorea</taxon>
        <taxon>Rhabditida</taxon>
        <taxon>Tylenchina</taxon>
        <taxon>Cephalobomorpha</taxon>
        <taxon>Cephaloboidea</taxon>
        <taxon>Cephalobidae</taxon>
        <taxon>Acrobeloides</taxon>
    </lineage>
</organism>
<feature type="region of interest" description="Disordered" evidence="4">
    <location>
        <begin position="402"/>
        <end position="433"/>
    </location>
</feature>
<dbReference type="CDD" id="cd16511">
    <property type="entry name" value="vRING-HC_IRF2BP1-like"/>
    <property type="match status" value="1"/>
</dbReference>
<dbReference type="SUPFAM" id="SSF57850">
    <property type="entry name" value="RING/U-box"/>
    <property type="match status" value="1"/>
</dbReference>
<dbReference type="InterPro" id="IPR044882">
    <property type="entry name" value="I2BP1/2_C3HC4-RING_sf"/>
</dbReference>
<evidence type="ECO:0000259" key="6">
    <source>
        <dbReference type="Pfam" id="PF25454"/>
    </source>
</evidence>
<feature type="compositionally biased region" description="Polar residues" evidence="4">
    <location>
        <begin position="115"/>
        <end position="129"/>
    </location>
</feature>
<dbReference type="Proteomes" id="UP000887540">
    <property type="component" value="Unplaced"/>
</dbReference>
<sequence>MSANGMLAAMQGAPHTNGGQQNGSQNGVNASKLAGKQHCYLCDLPRMPWAMCHDYIEPVCRGCVNYEGAEKIESVIETARQMKRVYGIDSPTNGHTAQNGHAKKDLPPVPGRFSPNVTRPTPAVSTQNAPLPSHLQLAQLSPFTQLSEAIAQQRAFTAVAAQRAATGNLSIEELQQFQQLRNLPPLFHPQMLNPLSMPGLANLNGIANLIPSSGAMANVAAATGAHSRKRENDEDIKPDVMYGKVQRGDAQTTSVSPTSTNSPDHPNSLHDRRRFGSMQTNGTPSSKDPVLKCTNCHERLEDTHFVQCPSVNQHKFCFPCSKEAIKKQCTSQDVYCPSGEKCPLTSGHMPWTFMPAEIQQILGGNGGKDYEQFVKERERHGIFSAPTAAAAAAHHAAAHAAAAAAAANNGQTPSSHEQSPTTTSTTNNLSGNGGLPQLSVAAAAASIMNGLNAAAVSNGTKD</sequence>
<protein>
    <submittedName>
        <fullName evidence="8">Interferon regulatory factor 2-binding protein 1 &amp; 2 zinc finger domain-containing protein</fullName>
    </submittedName>
</protein>
<accession>A0A914C1Z5</accession>
<comment type="similarity">
    <text evidence="2">Belongs to the IRF2BP family.</text>
</comment>
<evidence type="ECO:0000256" key="3">
    <source>
        <dbReference type="ARBA" id="ARBA00023242"/>
    </source>
</evidence>
<dbReference type="GO" id="GO:0005634">
    <property type="term" value="C:nucleus"/>
    <property type="evidence" value="ECO:0007669"/>
    <property type="project" value="UniProtKB-SubCell"/>
</dbReference>